<sequence length="181" mass="20912">MSRQIFQLRISLIDVAPVIWRRVAVPGGFTLDRLHRVIQYAMGWQDYHLHSFEIEGVQFGVPDPEGELDLRDELDVRLDAIAGKDGRFSYVYDFGDWWEHEIAVEALYPAEPDERYPLCLEGDRGCPPEDVGGAQGYARFLEALRDPGHPEHEAMREWIGRRFDPAFFDPDRATVLLRRLA</sequence>
<dbReference type="InterPro" id="IPR024047">
    <property type="entry name" value="MM3350-like_sf"/>
</dbReference>
<accession>A0ABP9RNS3</accession>
<protein>
    <submittedName>
        <fullName evidence="2">Plasmid pRiA4b ORF-3 family protein</fullName>
    </submittedName>
</protein>
<reference evidence="3" key="1">
    <citation type="journal article" date="2019" name="Int. J. Syst. Evol. Microbiol.">
        <title>The Global Catalogue of Microorganisms (GCM) 10K type strain sequencing project: providing services to taxonomists for standard genome sequencing and annotation.</title>
        <authorList>
            <consortium name="The Broad Institute Genomics Platform"/>
            <consortium name="The Broad Institute Genome Sequencing Center for Infectious Disease"/>
            <person name="Wu L."/>
            <person name="Ma J."/>
        </authorList>
    </citation>
    <scope>NUCLEOTIDE SEQUENCE [LARGE SCALE GENOMIC DNA]</scope>
    <source>
        <strain evidence="3">JCM 18304</strain>
    </source>
</reference>
<evidence type="ECO:0000313" key="2">
    <source>
        <dbReference type="EMBL" id="GAA5181359.1"/>
    </source>
</evidence>
<evidence type="ECO:0000259" key="1">
    <source>
        <dbReference type="Pfam" id="PF07929"/>
    </source>
</evidence>
<keyword evidence="3" id="KW-1185">Reference proteome</keyword>
<dbReference type="PANTHER" id="PTHR41878:SF1">
    <property type="entry name" value="TNPR PROTEIN"/>
    <property type="match status" value="1"/>
</dbReference>
<dbReference type="InterPro" id="IPR012912">
    <property type="entry name" value="Plasmid_pRiA4b_Orf3-like"/>
</dbReference>
<name>A0ABP9RNS3_9ACTN</name>
<dbReference type="SUPFAM" id="SSF159941">
    <property type="entry name" value="MM3350-like"/>
    <property type="match status" value="1"/>
</dbReference>
<dbReference type="Gene3D" id="3.10.290.30">
    <property type="entry name" value="MM3350-like"/>
    <property type="match status" value="1"/>
</dbReference>
<proteinExistence type="predicted"/>
<dbReference type="Pfam" id="PF07929">
    <property type="entry name" value="PRiA4_ORF3"/>
    <property type="match status" value="1"/>
</dbReference>
<feature type="domain" description="Plasmid pRiA4b Orf3-like" evidence="1">
    <location>
        <begin position="4"/>
        <end position="171"/>
    </location>
</feature>
<dbReference type="PANTHER" id="PTHR41878">
    <property type="entry name" value="LEXA REPRESSOR-RELATED"/>
    <property type="match status" value="1"/>
</dbReference>
<dbReference type="Proteomes" id="UP001501570">
    <property type="component" value="Unassembled WGS sequence"/>
</dbReference>
<dbReference type="EMBL" id="BAABJQ010000004">
    <property type="protein sequence ID" value="GAA5181359.1"/>
    <property type="molecule type" value="Genomic_DNA"/>
</dbReference>
<comment type="caution">
    <text evidence="2">The sequence shown here is derived from an EMBL/GenBank/DDBJ whole genome shotgun (WGS) entry which is preliminary data.</text>
</comment>
<gene>
    <name evidence="2" type="ORF">GCM10023322_15830</name>
</gene>
<dbReference type="RefSeq" id="WP_345627500.1">
    <property type="nucleotide sequence ID" value="NZ_BAABJQ010000004.1"/>
</dbReference>
<organism evidence="2 3">
    <name type="scientific">Rugosimonospora acidiphila</name>
    <dbReference type="NCBI Taxonomy" id="556531"/>
    <lineage>
        <taxon>Bacteria</taxon>
        <taxon>Bacillati</taxon>
        <taxon>Actinomycetota</taxon>
        <taxon>Actinomycetes</taxon>
        <taxon>Micromonosporales</taxon>
        <taxon>Micromonosporaceae</taxon>
        <taxon>Rugosimonospora</taxon>
    </lineage>
</organism>
<evidence type="ECO:0000313" key="3">
    <source>
        <dbReference type="Proteomes" id="UP001501570"/>
    </source>
</evidence>